<dbReference type="Gene3D" id="3.90.1750.20">
    <property type="entry name" value="Putative Large Serine Recombinase, Chain B, Domain 2"/>
    <property type="match status" value="1"/>
</dbReference>
<dbReference type="PANTHER" id="PTHR30461">
    <property type="entry name" value="DNA-INVERTASE FROM LAMBDOID PROPHAGE"/>
    <property type="match status" value="1"/>
</dbReference>
<accession>A0ABS9CP88</accession>
<evidence type="ECO:0000313" key="4">
    <source>
        <dbReference type="EMBL" id="MCF2652956.1"/>
    </source>
</evidence>
<dbReference type="EMBL" id="JAFBIT010000003">
    <property type="protein sequence ID" value="MCF2652956.1"/>
    <property type="molecule type" value="Genomic_DNA"/>
</dbReference>
<evidence type="ECO:0000256" key="1">
    <source>
        <dbReference type="ARBA" id="ARBA00023125"/>
    </source>
</evidence>
<feature type="domain" description="Recombinase zinc beta ribbon" evidence="3">
    <location>
        <begin position="47"/>
        <end position="109"/>
    </location>
</feature>
<dbReference type="InterPro" id="IPR025827">
    <property type="entry name" value="Zn_ribbon_recom_dom"/>
</dbReference>
<name>A0ABS9CP88_9FIRM</name>
<evidence type="ECO:0000259" key="3">
    <source>
        <dbReference type="Pfam" id="PF13408"/>
    </source>
</evidence>
<keyword evidence="5" id="KW-1185">Reference proteome</keyword>
<dbReference type="PANTHER" id="PTHR30461:SF2">
    <property type="entry name" value="SERINE RECOMBINASE PINE-RELATED"/>
    <property type="match status" value="1"/>
</dbReference>
<sequence length="243" mass="27601">MPKYYVEGSHEAIIDRDVFTKVKAEIARRVNLNPDGKRRVYSSKYALSGMVFCGHCGDIYRRVKWNNRGCKSTVWRCVSRVLKGKMDFDCPARTVKEEVLQGAIVTAVNDAYARRNAVISLLKTNIQETVFDDLEAKIAAIDEQLADLQQQMIDNSGDNTLVEELGLQMDDLRGDRQDILAEAAERTDLQARMNDMIAFLEEMPAAVTEYSEALARRLVERITIFDEKIVVELKSGLQMEVEE</sequence>
<dbReference type="InterPro" id="IPR038109">
    <property type="entry name" value="DNA_bind_recomb_sf"/>
</dbReference>
<proteinExistence type="predicted"/>
<keyword evidence="2" id="KW-0233">DNA recombination</keyword>
<keyword evidence="1" id="KW-0238">DNA-binding</keyword>
<evidence type="ECO:0000256" key="2">
    <source>
        <dbReference type="ARBA" id="ARBA00023172"/>
    </source>
</evidence>
<comment type="caution">
    <text evidence="4">The sequence shown here is derived from an EMBL/GenBank/DDBJ whole genome shotgun (WGS) entry which is preliminary data.</text>
</comment>
<dbReference type="Proteomes" id="UP001299220">
    <property type="component" value="Unassembled WGS sequence"/>
</dbReference>
<evidence type="ECO:0000313" key="5">
    <source>
        <dbReference type="Proteomes" id="UP001299220"/>
    </source>
</evidence>
<dbReference type="Pfam" id="PF13408">
    <property type="entry name" value="Zn_ribbon_recom"/>
    <property type="match status" value="1"/>
</dbReference>
<organism evidence="4 5">
    <name type="scientific">Anaeromassilibacillus senegalensis</name>
    <dbReference type="NCBI Taxonomy" id="1673717"/>
    <lineage>
        <taxon>Bacteria</taxon>
        <taxon>Bacillati</taxon>
        <taxon>Bacillota</taxon>
        <taxon>Clostridia</taxon>
        <taxon>Eubacteriales</taxon>
        <taxon>Acutalibacteraceae</taxon>
        <taxon>Anaeromassilibacillus</taxon>
    </lineage>
</organism>
<gene>
    <name evidence="4" type="ORF">JQM67_10120</name>
</gene>
<reference evidence="4 5" key="1">
    <citation type="submission" date="2020-12" db="EMBL/GenBank/DDBJ databases">
        <title>Whole genome sequences of gut porcine anaerobes.</title>
        <authorList>
            <person name="Kubasova T."/>
            <person name="Jahodarova E."/>
            <person name="Rychlik I."/>
        </authorList>
    </citation>
    <scope>NUCLEOTIDE SEQUENCE [LARGE SCALE GENOMIC DNA]</scope>
    <source>
        <strain evidence="4 5">An867</strain>
    </source>
</reference>
<protein>
    <submittedName>
        <fullName evidence="4">Recombinase zinc beta ribbon domain-containing protein</fullName>
    </submittedName>
</protein>
<dbReference type="InterPro" id="IPR050639">
    <property type="entry name" value="SSR_resolvase"/>
</dbReference>